<gene>
    <name evidence="2" type="ORF">K457DRAFT_138889</name>
</gene>
<name>A0A197JUV6_9FUNG</name>
<sequence length="145" mass="15939">MYARNLVTLVLLALCALCSLTSVFASPPPHPSKLIAVTSPALDSVYKVGQVINVKVKLAGGKNNILYKDNTPIDVIIQKKIPMPNLNVKIATVPARVLADKGFKFVAKKEYIIPTQTNVKWRVRLHFDHGPQSGFDDSDGFVIKK</sequence>
<evidence type="ECO:0000313" key="2">
    <source>
        <dbReference type="EMBL" id="OAQ28216.1"/>
    </source>
</evidence>
<organism evidence="2 3">
    <name type="scientific">Linnemannia elongata AG-77</name>
    <dbReference type="NCBI Taxonomy" id="1314771"/>
    <lineage>
        <taxon>Eukaryota</taxon>
        <taxon>Fungi</taxon>
        <taxon>Fungi incertae sedis</taxon>
        <taxon>Mucoromycota</taxon>
        <taxon>Mortierellomycotina</taxon>
        <taxon>Mortierellomycetes</taxon>
        <taxon>Mortierellales</taxon>
        <taxon>Mortierellaceae</taxon>
        <taxon>Linnemannia</taxon>
    </lineage>
</organism>
<dbReference type="AlphaFoldDB" id="A0A197JUV6"/>
<protein>
    <submittedName>
        <fullName evidence="2">Uncharacterized protein</fullName>
    </submittedName>
</protein>
<dbReference type="EMBL" id="KV442050">
    <property type="protein sequence ID" value="OAQ28216.1"/>
    <property type="molecule type" value="Genomic_DNA"/>
</dbReference>
<feature type="chain" id="PRO_5008276283" evidence="1">
    <location>
        <begin position="26"/>
        <end position="145"/>
    </location>
</feature>
<feature type="signal peptide" evidence="1">
    <location>
        <begin position="1"/>
        <end position="25"/>
    </location>
</feature>
<evidence type="ECO:0000256" key="1">
    <source>
        <dbReference type="SAM" id="SignalP"/>
    </source>
</evidence>
<keyword evidence="3" id="KW-1185">Reference proteome</keyword>
<reference evidence="2 3" key="1">
    <citation type="submission" date="2016-05" db="EMBL/GenBank/DDBJ databases">
        <title>Genome sequencing reveals origins of a unique bacterial endosymbiosis in the earliest lineages of terrestrial Fungi.</title>
        <authorList>
            <consortium name="DOE Joint Genome Institute"/>
            <person name="Uehling J."/>
            <person name="Gryganskyi A."/>
            <person name="Hameed K."/>
            <person name="Tschaplinski T."/>
            <person name="Misztal P."/>
            <person name="Wu S."/>
            <person name="Desiro A."/>
            <person name="Vande Pol N."/>
            <person name="Du Z.-Y."/>
            <person name="Zienkiewicz A."/>
            <person name="Zienkiewicz K."/>
            <person name="Morin E."/>
            <person name="Tisserant E."/>
            <person name="Splivallo R."/>
            <person name="Hainaut M."/>
            <person name="Henrissat B."/>
            <person name="Ohm R."/>
            <person name="Kuo A."/>
            <person name="Yan J."/>
            <person name="Lipzen A."/>
            <person name="Nolan M."/>
            <person name="Labutti K."/>
            <person name="Barry K."/>
            <person name="Goldstein A."/>
            <person name="Labbe J."/>
            <person name="Schadt C."/>
            <person name="Tuskan G."/>
            <person name="Grigoriev I."/>
            <person name="Martin F."/>
            <person name="Vilgalys R."/>
            <person name="Bonito G."/>
        </authorList>
    </citation>
    <scope>NUCLEOTIDE SEQUENCE [LARGE SCALE GENOMIC DNA]</scope>
    <source>
        <strain evidence="2 3">AG-77</strain>
    </source>
</reference>
<keyword evidence="1" id="KW-0732">Signal</keyword>
<accession>A0A197JUV6</accession>
<evidence type="ECO:0000313" key="3">
    <source>
        <dbReference type="Proteomes" id="UP000078512"/>
    </source>
</evidence>
<dbReference type="OrthoDB" id="2436092at2759"/>
<proteinExistence type="predicted"/>
<dbReference type="Proteomes" id="UP000078512">
    <property type="component" value="Unassembled WGS sequence"/>
</dbReference>